<protein>
    <submittedName>
        <fullName evidence="2">Uncharacterized protein</fullName>
    </submittedName>
</protein>
<keyword evidence="1" id="KW-0472">Membrane</keyword>
<dbReference type="Proteomes" id="UP000007013">
    <property type="component" value="Chromosome"/>
</dbReference>
<keyword evidence="1" id="KW-1133">Transmembrane helix</keyword>
<name>B1ZUQ1_OPITP</name>
<evidence type="ECO:0000256" key="1">
    <source>
        <dbReference type="SAM" id="Phobius"/>
    </source>
</evidence>
<dbReference type="HOGENOM" id="CLU_2937090_0_0_0"/>
<dbReference type="RefSeq" id="WP_012374472.1">
    <property type="nucleotide sequence ID" value="NC_010571.1"/>
</dbReference>
<dbReference type="EMBL" id="CP001032">
    <property type="protein sequence ID" value="ACB74935.1"/>
    <property type="molecule type" value="Genomic_DNA"/>
</dbReference>
<evidence type="ECO:0000313" key="2">
    <source>
        <dbReference type="EMBL" id="ACB74935.1"/>
    </source>
</evidence>
<feature type="transmembrane region" description="Helical" evidence="1">
    <location>
        <begin position="33"/>
        <end position="52"/>
    </location>
</feature>
<gene>
    <name evidence="2" type="ordered locus">Oter_1651</name>
</gene>
<dbReference type="STRING" id="452637.Oter_1651"/>
<reference evidence="2 3" key="1">
    <citation type="journal article" date="2011" name="J. Bacteriol.">
        <title>Genome sequence of the verrucomicrobium Opitutus terrae PB90-1, an abundant inhabitant of rice paddy soil ecosystems.</title>
        <authorList>
            <person name="van Passel M.W."/>
            <person name="Kant R."/>
            <person name="Palva A."/>
            <person name="Copeland A."/>
            <person name="Lucas S."/>
            <person name="Lapidus A."/>
            <person name="Glavina del Rio T."/>
            <person name="Pitluck S."/>
            <person name="Goltsman E."/>
            <person name="Clum A."/>
            <person name="Sun H."/>
            <person name="Schmutz J."/>
            <person name="Larimer F.W."/>
            <person name="Land M.L."/>
            <person name="Hauser L."/>
            <person name="Kyrpides N."/>
            <person name="Mikhailova N."/>
            <person name="Richardson P.P."/>
            <person name="Janssen P.H."/>
            <person name="de Vos W.M."/>
            <person name="Smidt H."/>
        </authorList>
    </citation>
    <scope>NUCLEOTIDE SEQUENCE [LARGE SCALE GENOMIC DNA]</scope>
    <source>
        <strain evidence="3">DSM 11246 / JCM 15787 / PB90-1</strain>
    </source>
</reference>
<organism evidence="2 3">
    <name type="scientific">Opitutus terrae (strain DSM 11246 / JCM 15787 / PB90-1)</name>
    <dbReference type="NCBI Taxonomy" id="452637"/>
    <lineage>
        <taxon>Bacteria</taxon>
        <taxon>Pseudomonadati</taxon>
        <taxon>Verrucomicrobiota</taxon>
        <taxon>Opitutia</taxon>
        <taxon>Opitutales</taxon>
        <taxon>Opitutaceae</taxon>
        <taxon>Opitutus</taxon>
    </lineage>
</organism>
<sequence length="60" mass="6459">MKYSKLILAATLGAVALAAFVLSFRSPVGADTVIAYGSVLALLAVTAVEYRINWRRVFGR</sequence>
<keyword evidence="1" id="KW-0812">Transmembrane</keyword>
<evidence type="ECO:0000313" key="3">
    <source>
        <dbReference type="Proteomes" id="UP000007013"/>
    </source>
</evidence>
<accession>B1ZUQ1</accession>
<dbReference type="KEGG" id="ote:Oter_1651"/>
<dbReference type="AlphaFoldDB" id="B1ZUQ1"/>
<proteinExistence type="predicted"/>
<keyword evidence="3" id="KW-1185">Reference proteome</keyword>